<feature type="domain" description="Pyrrolo-quinoline quinone repeat" evidence="2">
    <location>
        <begin position="643"/>
        <end position="814"/>
    </location>
</feature>
<dbReference type="Gene3D" id="2.130.10.10">
    <property type="entry name" value="YVTN repeat-like/Quinoprotein amine dehydrogenase"/>
    <property type="match status" value="1"/>
</dbReference>
<dbReference type="Gene3D" id="2.40.128.630">
    <property type="match status" value="2"/>
</dbReference>
<name>A0A6M2BTT3_9GAMM</name>
<dbReference type="AlphaFoldDB" id="A0A6M2BTT3"/>
<dbReference type="InterPro" id="IPR018391">
    <property type="entry name" value="PQQ_b-propeller_rpt"/>
</dbReference>
<comment type="caution">
    <text evidence="3">The sequence shown here is derived from an EMBL/GenBank/DDBJ whole genome shotgun (WGS) entry which is preliminary data.</text>
</comment>
<dbReference type="SUPFAM" id="SSF81296">
    <property type="entry name" value="E set domains"/>
    <property type="match status" value="4"/>
</dbReference>
<reference evidence="3 4" key="1">
    <citation type="journal article" date="2014" name="Int. J. Syst. Evol. Microbiol.">
        <title>Solimonas terrae sp. nov., isolated from soil.</title>
        <authorList>
            <person name="Kim S.J."/>
            <person name="Moon J.Y."/>
            <person name="Weon H.Y."/>
            <person name="Ahn J.H."/>
            <person name="Chen W.M."/>
            <person name="Kwon S.W."/>
        </authorList>
    </citation>
    <scope>NUCLEOTIDE SEQUENCE [LARGE SCALE GENOMIC DNA]</scope>
    <source>
        <strain evidence="3 4">KIS83-12</strain>
    </source>
</reference>
<dbReference type="InterPro" id="IPR002909">
    <property type="entry name" value="IPT_dom"/>
</dbReference>
<evidence type="ECO:0000313" key="4">
    <source>
        <dbReference type="Proteomes" id="UP000472676"/>
    </source>
</evidence>
<evidence type="ECO:0000313" key="3">
    <source>
        <dbReference type="EMBL" id="NGY05750.1"/>
    </source>
</evidence>
<dbReference type="PANTHER" id="PTHR34512:SF30">
    <property type="entry name" value="OUTER MEMBRANE PROTEIN ASSEMBLY FACTOR BAMB"/>
    <property type="match status" value="1"/>
</dbReference>
<dbReference type="Proteomes" id="UP000472676">
    <property type="component" value="Unassembled WGS sequence"/>
</dbReference>
<dbReference type="SUPFAM" id="SSF50998">
    <property type="entry name" value="Quinoprotein alcohol dehydrogenase-like"/>
    <property type="match status" value="1"/>
</dbReference>
<dbReference type="InterPro" id="IPR015943">
    <property type="entry name" value="WD40/YVTN_repeat-like_dom_sf"/>
</dbReference>
<dbReference type="EMBL" id="JAAMOW010000006">
    <property type="protein sequence ID" value="NGY05750.1"/>
    <property type="molecule type" value="Genomic_DNA"/>
</dbReference>
<gene>
    <name evidence="3" type="ORF">G7Y85_13330</name>
</gene>
<dbReference type="PANTHER" id="PTHR34512">
    <property type="entry name" value="CELL SURFACE PROTEIN"/>
    <property type="match status" value="1"/>
</dbReference>
<feature type="domain" description="IPT/TIG" evidence="1">
    <location>
        <begin position="189"/>
        <end position="266"/>
    </location>
</feature>
<dbReference type="Pfam" id="PF13360">
    <property type="entry name" value="PQQ_2"/>
    <property type="match status" value="1"/>
</dbReference>
<feature type="domain" description="IPT/TIG" evidence="1">
    <location>
        <begin position="107"/>
        <end position="183"/>
    </location>
</feature>
<dbReference type="RefSeq" id="WP_166257839.1">
    <property type="nucleotide sequence ID" value="NZ_JAAMOW010000006.1"/>
</dbReference>
<organism evidence="3 4">
    <name type="scientific">Solimonas terrae</name>
    <dbReference type="NCBI Taxonomy" id="1396819"/>
    <lineage>
        <taxon>Bacteria</taxon>
        <taxon>Pseudomonadati</taxon>
        <taxon>Pseudomonadota</taxon>
        <taxon>Gammaproteobacteria</taxon>
        <taxon>Nevskiales</taxon>
        <taxon>Nevskiaceae</taxon>
        <taxon>Solimonas</taxon>
    </lineage>
</organism>
<dbReference type="Pfam" id="PF01833">
    <property type="entry name" value="TIG"/>
    <property type="match status" value="2"/>
</dbReference>
<dbReference type="SMART" id="SM00564">
    <property type="entry name" value="PQQ"/>
    <property type="match status" value="4"/>
</dbReference>
<dbReference type="InterPro" id="IPR002372">
    <property type="entry name" value="PQQ_rpt_dom"/>
</dbReference>
<evidence type="ECO:0000259" key="1">
    <source>
        <dbReference type="Pfam" id="PF01833"/>
    </source>
</evidence>
<dbReference type="Gene3D" id="2.60.40.10">
    <property type="entry name" value="Immunoglobulins"/>
    <property type="match status" value="2"/>
</dbReference>
<dbReference type="InterPro" id="IPR013783">
    <property type="entry name" value="Ig-like_fold"/>
</dbReference>
<sequence>MSLAPASVSASLQQGASYRFTETATISGDASVVGFVSIVDQGGAIESGSDLQQVGSGSYSVGFVTRSDLGVGEHKGSLALKLCSNSSCGTVYARASLPYDFTVLPAPSVSGISPATAYAGGPAFRLTVNGANFASNSQVTWNGQSRLTTYVSSSQVTAEIGANDIAASGTYAVGITGSVSSVNFTVQNPSLSALSPNSATAGGAAFTLSVSGSGFSSSSIVLWNGSPRSTSFVSASQLSANIAQADIATGGTVNVSVNNGSGASSNAAIFAVNNPVPVLASASPSSVTAGSAAFILTVSGSAFEPSSVVQWNGSARPTTYLSATSLSAQIAAGDVADGTMAAVTVLSPAPGGGSSAALAVTVNNSVPHLTTINASSAAAGCGDFTLYVIGSSFVPSSSVSWNGSARPTSFVSPKVLAAQVSAADIASAGTASVKVSSPLPAGGVSSAANFTITSTVPVTTDAVSYLVNPAHTGEALTSCPLKMPDSPAWTKTFGIAPSYPLVAEGHVFVVADQLLYALDGDSGEDVWSPVISNGDGPAYENGTIFEVGNAACCSGGVMLAFDAATGALRWTGAMPYQYVFDAAATARNGLVYTSAAGSGGTVYALRESDGSLAWAAGVAGGDNSTPAVTDSGLYVAYPCQAYDFDPTTGGLVWYHGGGCDGGGGGVAVVGSVGAVMPDGFGSYAGDYLDSGTGALINTYFSETPPALSGKYGYMVKSGSIQKVNLSTNALAWSFSGDGQLAAAPVLVNQVMFAVSTNGNLYAVDTTTGQQLWDTHLSNGTEPGIGWGHGFGPAMTAGDNLLVVPNGNALTAFRIAAPH</sequence>
<dbReference type="InterPro" id="IPR014756">
    <property type="entry name" value="Ig_E-set"/>
</dbReference>
<evidence type="ECO:0000259" key="2">
    <source>
        <dbReference type="Pfam" id="PF13360"/>
    </source>
</evidence>
<keyword evidence="4" id="KW-1185">Reference proteome</keyword>
<protein>
    <submittedName>
        <fullName evidence="3">PQQ-binding-like beta-propeller repeat protein</fullName>
    </submittedName>
</protein>
<dbReference type="InterPro" id="IPR011047">
    <property type="entry name" value="Quinoprotein_ADH-like_sf"/>
</dbReference>
<accession>A0A6M2BTT3</accession>
<proteinExistence type="predicted"/>